<evidence type="ECO:0000313" key="4">
    <source>
        <dbReference type="Proteomes" id="UP001164776"/>
    </source>
</evidence>
<dbReference type="GO" id="GO:0008270">
    <property type="term" value="F:zinc ion binding"/>
    <property type="evidence" value="ECO:0007669"/>
    <property type="project" value="UniProtKB-KW"/>
</dbReference>
<dbReference type="InterPro" id="IPR007527">
    <property type="entry name" value="Znf_SWIM"/>
</dbReference>
<dbReference type="PANTHER" id="PTHR47718">
    <property type="entry name" value="OS01G0519700 PROTEIN"/>
    <property type="match status" value="1"/>
</dbReference>
<dbReference type="Proteomes" id="UP001164776">
    <property type="component" value="Unassembled WGS sequence"/>
</dbReference>
<organism evidence="3 4">
    <name type="scientific">Paspalum vaginatum</name>
    <name type="common">seashore paspalum</name>
    <dbReference type="NCBI Taxonomy" id="158149"/>
    <lineage>
        <taxon>Eukaryota</taxon>
        <taxon>Viridiplantae</taxon>
        <taxon>Streptophyta</taxon>
        <taxon>Embryophyta</taxon>
        <taxon>Tracheophyta</taxon>
        <taxon>Spermatophyta</taxon>
        <taxon>Magnoliopsida</taxon>
        <taxon>Liliopsida</taxon>
        <taxon>Poales</taxon>
        <taxon>Poaceae</taxon>
        <taxon>PACMAD clade</taxon>
        <taxon>Panicoideae</taxon>
        <taxon>Andropogonodae</taxon>
        <taxon>Paspaleae</taxon>
        <taxon>Paspalinae</taxon>
        <taxon>Paspalum</taxon>
    </lineage>
</organism>
<dbReference type="PANTHER" id="PTHR47718:SF13">
    <property type="entry name" value="OS09G0290500 PROTEIN"/>
    <property type="match status" value="1"/>
</dbReference>
<name>A0A9W7XAF0_9POAL</name>
<protein>
    <recommendedName>
        <fullName evidence="2">SWIM-type domain-containing protein</fullName>
    </recommendedName>
</protein>
<dbReference type="EMBL" id="MU629524">
    <property type="protein sequence ID" value="KAJ1256378.1"/>
    <property type="molecule type" value="Genomic_DNA"/>
</dbReference>
<dbReference type="Pfam" id="PF10551">
    <property type="entry name" value="MULE"/>
    <property type="match status" value="1"/>
</dbReference>
<dbReference type="InterPro" id="IPR018289">
    <property type="entry name" value="MULE_transposase_dom"/>
</dbReference>
<comment type="caution">
    <text evidence="3">The sequence shown here is derived from an EMBL/GenBank/DDBJ whole genome shotgun (WGS) entry which is preliminary data.</text>
</comment>
<evidence type="ECO:0000259" key="2">
    <source>
        <dbReference type="PROSITE" id="PS50966"/>
    </source>
</evidence>
<dbReference type="PROSITE" id="PS50966">
    <property type="entry name" value="ZF_SWIM"/>
    <property type="match status" value="1"/>
</dbReference>
<dbReference type="InterPro" id="IPR004330">
    <property type="entry name" value="FAR1_DNA_bnd_dom"/>
</dbReference>
<dbReference type="AlphaFoldDB" id="A0A9W7XAF0"/>
<sequence>MASEARGSGEVLLATTQATRASQADRLAAHLPSVLPSTAGCCAASASCLRVPSYTASVLTSLRGRKFVRRTLPPVSRPPCARKKAVAPHSRSCSSRVYIGVSQITTSSTLSRDMADLSAESLSEYYDIVRKMFGSEDEGFMFYNKYALEKGFSVRRSYVEWDNASQEIILRKFVCSREGFREAKHMNRNEKKRKPRNITRVGCPAKMVIARDEETRRWFVKDFVNEHNHPLAPEDLACLLRSHRKINDEQKADIVEMEISGMRKHQIMDILEMQYGGYDKVGFSARDMYNFCYRYKQEAIDGGEAQMVISHLRVRQERDPEFFFKYLIDRDGHLQGLFWCDSQSRLDYEAFGDVVIFDSTYRTNRYNLPFVPFVGLNHHRSTIIFGCGIISHETSEAYEWMLRTFSDAMAQKHPISVVTDGDLAMQRAIRVVWSNSNHRLCVWHIEQNIVRNLHNDVIREEFRTFLYDRCSIAELERKWLEFLERNKVTSEESWLHQMYQMRDLWCAAYQVGRCFLGLRSNQRSESLNSYLHKNLDGKMTLVNMLQHYEHCLTRLRRKEADLDIVALQSVPFTELAASNIEKQAAQMFTPKVFELVKFSINAARNYILTEILDGYDLVSYVLASKDRREAIFHVDCEVKDDYLYGIRCSCRKLECNGTPCSHIFYVLSVQHAQQLPAFCVLNRWTMSAKCAFPPTRKNRMYDYSESLERYRELRNLSHAASFTASQSYESYKRLKRVLHEEGATKESAIFQNQGIRYGPVLPQSLNPETGNLGKVLDPLRVAG</sequence>
<proteinExistence type="predicted"/>
<dbReference type="Pfam" id="PF03101">
    <property type="entry name" value="FAR1"/>
    <property type="match status" value="1"/>
</dbReference>
<reference evidence="3 4" key="1">
    <citation type="submission" date="2022-10" db="EMBL/GenBank/DDBJ databases">
        <title>WGS assembly of Paspalum vaginatum 540-79.</title>
        <authorList>
            <person name="Sun G."/>
            <person name="Wase N."/>
            <person name="Shu S."/>
            <person name="Jenkins J."/>
            <person name="Zhou B."/>
            <person name="Torres-Rodriguez J."/>
            <person name="Chen C."/>
            <person name="Sandor L."/>
            <person name="Plott C."/>
            <person name="Yoshinga Y."/>
            <person name="Daum C."/>
            <person name="Qi P."/>
            <person name="Barry K."/>
            <person name="Lipzen A."/>
            <person name="Berry L."/>
            <person name="Pedersen C."/>
            <person name="Gottilla T."/>
            <person name="Foltz A."/>
            <person name="Yu H."/>
            <person name="O'Malley R."/>
            <person name="Zhang C."/>
            <person name="Devos K."/>
            <person name="Sigmon B."/>
            <person name="Yu B."/>
            <person name="Obata T."/>
            <person name="Schmutz J."/>
            <person name="Schnable J."/>
        </authorList>
    </citation>
    <scope>NUCLEOTIDE SEQUENCE [LARGE SCALE GENOMIC DNA]</scope>
    <source>
        <strain evidence="4">cv. 540-79</strain>
    </source>
</reference>
<keyword evidence="4" id="KW-1185">Reference proteome</keyword>
<keyword evidence="1" id="KW-0863">Zinc-finger</keyword>
<evidence type="ECO:0000313" key="3">
    <source>
        <dbReference type="EMBL" id="KAJ1256378.1"/>
    </source>
</evidence>
<evidence type="ECO:0000256" key="1">
    <source>
        <dbReference type="PROSITE-ProRule" id="PRU00325"/>
    </source>
</evidence>
<keyword evidence="1" id="KW-0862">Zinc</keyword>
<feature type="domain" description="SWIM-type" evidence="2">
    <location>
        <begin position="632"/>
        <end position="671"/>
    </location>
</feature>
<keyword evidence="1" id="KW-0479">Metal-binding</keyword>
<dbReference type="OrthoDB" id="626338at2759"/>
<accession>A0A9W7XAF0</accession>
<gene>
    <name evidence="3" type="ORF">BS78_K038900</name>
</gene>